<dbReference type="RefSeq" id="WP_161901865.1">
    <property type="nucleotide sequence ID" value="NZ_MAEL01000035.1"/>
</dbReference>
<dbReference type="Proteomes" id="UP000782705">
    <property type="component" value="Unassembled WGS sequence"/>
</dbReference>
<protein>
    <submittedName>
        <fullName evidence="1">Uncharacterized protein</fullName>
    </submittedName>
</protein>
<sequence length="82" mass="9850">MKKLKLVFVTQEGKRQSFYPHVDKKIDESQIKAAVDYFLQLEKNTHEKMFVKLEKASWIETKTTHLIKRYKQAIYYPNSKNV</sequence>
<evidence type="ECO:0000313" key="1">
    <source>
        <dbReference type="EMBL" id="KAF1303994.1"/>
    </source>
</evidence>
<organism evidence="1 2">
    <name type="scientific">Candidatus Enterococcus willemsii</name>
    <dbReference type="NCBI Taxonomy" id="1857215"/>
    <lineage>
        <taxon>Bacteria</taxon>
        <taxon>Bacillati</taxon>
        <taxon>Bacillota</taxon>
        <taxon>Bacilli</taxon>
        <taxon>Lactobacillales</taxon>
        <taxon>Enterococcaceae</taxon>
        <taxon>Enterococcus</taxon>
    </lineage>
</organism>
<dbReference type="Pfam" id="PF11148">
    <property type="entry name" value="DUF2922"/>
    <property type="match status" value="1"/>
</dbReference>
<accession>A0ABQ6YZE3</accession>
<name>A0ABQ6YZE3_9ENTE</name>
<dbReference type="InterPro" id="IPR021321">
    <property type="entry name" value="DUF2922"/>
</dbReference>
<proteinExistence type="predicted"/>
<keyword evidence="2" id="KW-1185">Reference proteome</keyword>
<gene>
    <name evidence="1" type="ORF">BAU17_03655</name>
</gene>
<reference evidence="1 2" key="1">
    <citation type="submission" date="2016-06" db="EMBL/GenBank/DDBJ databases">
        <title>Four novel species of enterococci isolated from chicken manure.</title>
        <authorList>
            <person name="Van Tyne D."/>
        </authorList>
    </citation>
    <scope>NUCLEOTIDE SEQUENCE [LARGE SCALE GENOMIC DNA]</scope>
    <source>
        <strain evidence="1 2">CU12B</strain>
    </source>
</reference>
<dbReference type="EMBL" id="MAEL01000035">
    <property type="protein sequence ID" value="KAF1303994.1"/>
    <property type="molecule type" value="Genomic_DNA"/>
</dbReference>
<comment type="caution">
    <text evidence="1">The sequence shown here is derived from an EMBL/GenBank/DDBJ whole genome shotgun (WGS) entry which is preliminary data.</text>
</comment>
<evidence type="ECO:0000313" key="2">
    <source>
        <dbReference type="Proteomes" id="UP000782705"/>
    </source>
</evidence>